<reference evidence="3 4" key="1">
    <citation type="submission" date="2015-11" db="EMBL/GenBank/DDBJ databases">
        <title>The genome of Candidatus Endoriftia persephone in Ridgeia piscesae and population structure of the North Eastern Pacific vestimentiferan symbionts.</title>
        <authorList>
            <person name="Perez M."/>
            <person name="Juniper K.S."/>
        </authorList>
    </citation>
    <scope>NUCLEOTIDE SEQUENCE [LARGE SCALE GENOMIC DNA]</scope>
    <source>
        <strain evidence="3">Ind10</strain>
    </source>
</reference>
<proteinExistence type="inferred from homology"/>
<comment type="caution">
    <text evidence="3">The sequence shown here is derived from an EMBL/GenBank/DDBJ whole genome shotgun (WGS) entry which is preliminary data.</text>
</comment>
<dbReference type="FunFam" id="3.20.20.70:FF:000424">
    <property type="entry name" value="Inosine-5'-monophosphate dehydrogenase 2"/>
    <property type="match status" value="1"/>
</dbReference>
<name>A0A0T5ZBS3_9GAMM</name>
<feature type="non-terminal residue" evidence="3">
    <location>
        <position position="133"/>
    </location>
</feature>
<evidence type="ECO:0000259" key="2">
    <source>
        <dbReference type="Pfam" id="PF00478"/>
    </source>
</evidence>
<evidence type="ECO:0000256" key="1">
    <source>
        <dbReference type="ARBA" id="ARBA00005502"/>
    </source>
</evidence>
<dbReference type="InterPro" id="IPR005990">
    <property type="entry name" value="IMP_DH"/>
</dbReference>
<dbReference type="PANTHER" id="PTHR11911">
    <property type="entry name" value="INOSINE-5-MONOPHOSPHATE DEHYDROGENASE RELATED"/>
    <property type="match status" value="1"/>
</dbReference>
<dbReference type="Proteomes" id="UP000051276">
    <property type="component" value="Unassembled WGS sequence"/>
</dbReference>
<comment type="similarity">
    <text evidence="1">Belongs to the IMPDH/GMPR family.</text>
</comment>
<dbReference type="Gene3D" id="3.20.20.70">
    <property type="entry name" value="Aldolase class I"/>
    <property type="match status" value="1"/>
</dbReference>
<dbReference type="SMART" id="SM01240">
    <property type="entry name" value="IMPDH"/>
    <property type="match status" value="1"/>
</dbReference>
<dbReference type="InterPro" id="IPR013785">
    <property type="entry name" value="Aldolase_TIM"/>
</dbReference>
<dbReference type="Pfam" id="PF00478">
    <property type="entry name" value="IMPDH"/>
    <property type="match status" value="1"/>
</dbReference>
<dbReference type="SUPFAM" id="SSF51412">
    <property type="entry name" value="Inosine monophosphate dehydrogenase (IMPDH)"/>
    <property type="match status" value="1"/>
</dbReference>
<dbReference type="GO" id="GO:0006183">
    <property type="term" value="P:GTP biosynthetic process"/>
    <property type="evidence" value="ECO:0007669"/>
    <property type="project" value="TreeGrafter"/>
</dbReference>
<protein>
    <submittedName>
        <fullName evidence="3">IMP dehydrogenase / GMP reductase domain-containing protein</fullName>
    </submittedName>
</protein>
<dbReference type="EMBL" id="LMXI01000002">
    <property type="protein sequence ID" value="KRT60283.1"/>
    <property type="molecule type" value="Genomic_DNA"/>
</dbReference>
<dbReference type="PATRIC" id="fig|54398.4.peg.395"/>
<evidence type="ECO:0000313" key="3">
    <source>
        <dbReference type="EMBL" id="KRT60283.1"/>
    </source>
</evidence>
<dbReference type="AlphaFoldDB" id="A0A0T5ZBS3"/>
<feature type="domain" description="IMP dehydrogenase/GMP reductase" evidence="2">
    <location>
        <begin position="32"/>
        <end position="114"/>
    </location>
</feature>
<sequence length="133" mass="14407">MIQFTGTVADSIMPRLIHSDAETKTMRVIEDALTFDDVLLVPAHSTVLPNDVDLRTKLTRDINLNIPLVSAAMDTVTESRFAIALALEGGIGIVHKNMTPEEQAQQVANVKKYEAGVIRSPITVAPNISIGEV</sequence>
<dbReference type="GO" id="GO:0003938">
    <property type="term" value="F:IMP dehydrogenase activity"/>
    <property type="evidence" value="ECO:0007669"/>
    <property type="project" value="InterPro"/>
</dbReference>
<accession>A0A0T5ZBS3</accession>
<dbReference type="PANTHER" id="PTHR11911:SF111">
    <property type="entry name" value="INOSINE-5'-MONOPHOSPHATE DEHYDROGENASE"/>
    <property type="match status" value="1"/>
</dbReference>
<dbReference type="InterPro" id="IPR001093">
    <property type="entry name" value="IMP_DH_GMPRt"/>
</dbReference>
<gene>
    <name evidence="3" type="ORF">Ga0076813_16921</name>
</gene>
<organism evidence="3 4">
    <name type="scientific">endosymbiont of Ridgeia piscesae</name>
    <dbReference type="NCBI Taxonomy" id="54398"/>
    <lineage>
        <taxon>Bacteria</taxon>
        <taxon>Pseudomonadati</taxon>
        <taxon>Pseudomonadota</taxon>
        <taxon>Gammaproteobacteria</taxon>
        <taxon>sulfur-oxidizing symbionts</taxon>
    </lineage>
</organism>
<evidence type="ECO:0000313" key="4">
    <source>
        <dbReference type="Proteomes" id="UP000051276"/>
    </source>
</evidence>